<dbReference type="Ensembl" id="ENSPKIT00000013173.1">
    <property type="protein sequence ID" value="ENSPKIP00000032313.1"/>
    <property type="gene ID" value="ENSPKIG00000012471.1"/>
</dbReference>
<reference evidence="10" key="1">
    <citation type="submission" date="2025-08" db="UniProtKB">
        <authorList>
            <consortium name="Ensembl"/>
        </authorList>
    </citation>
    <scope>IDENTIFICATION</scope>
</reference>
<dbReference type="OrthoDB" id="5599753at2759"/>
<evidence type="ECO:0000256" key="3">
    <source>
        <dbReference type="ARBA" id="ARBA00004630"/>
    </source>
</evidence>
<dbReference type="GeneTree" id="ENSGT00940000155366"/>
<dbReference type="PROSITE" id="PS51837">
    <property type="entry name" value="LITAF"/>
    <property type="match status" value="1"/>
</dbReference>
<dbReference type="GO" id="GO:0098560">
    <property type="term" value="C:cytoplasmic side of late endosome membrane"/>
    <property type="evidence" value="ECO:0007669"/>
    <property type="project" value="TreeGrafter"/>
</dbReference>
<comment type="similarity">
    <text evidence="4">Belongs to the CDIP1/LITAF family.</text>
</comment>
<dbReference type="KEGG" id="pki:111845563"/>
<sequence length="150" mass="16928">MSDFSETGDETDFPPPYTIPVDISADEVRMYNLHTPFKPPPTTRAQSVYKTHFPTAAKSNSSTLQKFVSYETELGRSPGRTTCPYCQQQVTTDVSYKTGTFAWLMCLLFILCGLVIGCCLIPFFVKYFKDVYHGCPTCHQILHVNKKSCC</sequence>
<evidence type="ECO:0000313" key="10">
    <source>
        <dbReference type="Ensembl" id="ENSPKIP00000032313.1"/>
    </source>
</evidence>
<evidence type="ECO:0000256" key="6">
    <source>
        <dbReference type="ARBA" id="ARBA00022833"/>
    </source>
</evidence>
<name>A0A3B3SPP1_9TELE</name>
<accession>A0A3B3SPP1</accession>
<keyword evidence="6" id="KW-0862">Zinc</keyword>
<evidence type="ECO:0000256" key="8">
    <source>
        <dbReference type="SAM" id="Phobius"/>
    </source>
</evidence>
<keyword evidence="8" id="KW-1133">Transmembrane helix</keyword>
<dbReference type="Proteomes" id="UP000261540">
    <property type="component" value="Unplaced"/>
</dbReference>
<dbReference type="InterPro" id="IPR006629">
    <property type="entry name" value="LITAF"/>
</dbReference>
<evidence type="ECO:0000256" key="1">
    <source>
        <dbReference type="ARBA" id="ARBA00004125"/>
    </source>
</evidence>
<protein>
    <submittedName>
        <fullName evidence="10">Lipopolysaccharide-induced tumor necrosis factor-alpha factor homolog</fullName>
    </submittedName>
</protein>
<dbReference type="STRING" id="1676925.ENSPKIP00000032313"/>
<dbReference type="RefSeq" id="XP_023670838.1">
    <property type="nucleotide sequence ID" value="XM_023815070.2"/>
</dbReference>
<keyword evidence="5" id="KW-0479">Metal-binding</keyword>
<dbReference type="RefSeq" id="XP_023670839.1">
    <property type="nucleotide sequence ID" value="XM_023815071.2"/>
</dbReference>
<dbReference type="GO" id="GO:0005634">
    <property type="term" value="C:nucleus"/>
    <property type="evidence" value="ECO:0007669"/>
    <property type="project" value="TreeGrafter"/>
</dbReference>
<reference evidence="10" key="2">
    <citation type="submission" date="2025-09" db="UniProtKB">
        <authorList>
            <consortium name="Ensembl"/>
        </authorList>
    </citation>
    <scope>IDENTIFICATION</scope>
</reference>
<evidence type="ECO:0000256" key="2">
    <source>
        <dbReference type="ARBA" id="ARBA00004414"/>
    </source>
</evidence>
<dbReference type="GO" id="GO:0098574">
    <property type="term" value="C:cytoplasmic side of lysosomal membrane"/>
    <property type="evidence" value="ECO:0007669"/>
    <property type="project" value="TreeGrafter"/>
</dbReference>
<dbReference type="Pfam" id="PF10601">
    <property type="entry name" value="zf-LITAF-like"/>
    <property type="match status" value="1"/>
</dbReference>
<feature type="transmembrane region" description="Helical" evidence="8">
    <location>
        <begin position="101"/>
        <end position="125"/>
    </location>
</feature>
<evidence type="ECO:0000256" key="5">
    <source>
        <dbReference type="ARBA" id="ARBA00022723"/>
    </source>
</evidence>
<dbReference type="GO" id="GO:0008270">
    <property type="term" value="F:zinc ion binding"/>
    <property type="evidence" value="ECO:0007669"/>
    <property type="project" value="TreeGrafter"/>
</dbReference>
<proteinExistence type="inferred from homology"/>
<dbReference type="PANTHER" id="PTHR23292:SF28">
    <property type="entry name" value="LIPOPOLYSACCHARIDE-INDUCED TUMOR NECROSIS FACTOR-ALPHA FACTOR-LIKE"/>
    <property type="match status" value="1"/>
</dbReference>
<keyword evidence="7 8" id="KW-0472">Membrane</keyword>
<keyword evidence="11" id="KW-1185">Reference proteome</keyword>
<evidence type="ECO:0000313" key="11">
    <source>
        <dbReference type="Proteomes" id="UP000261540"/>
    </source>
</evidence>
<dbReference type="AlphaFoldDB" id="A0A3B3SPP1"/>
<comment type="subcellular location">
    <subcellularLocation>
        <location evidence="1">Endosome membrane</location>
        <topology evidence="1">Peripheral membrane protein</topology>
        <orientation evidence="1">Cytoplasmic side</orientation>
    </subcellularLocation>
    <subcellularLocation>
        <location evidence="2">Late endosome membrane</location>
    </subcellularLocation>
    <subcellularLocation>
        <location evidence="3">Lysosome membrane</location>
        <topology evidence="3">Peripheral membrane protein</topology>
        <orientation evidence="3">Cytoplasmic side</orientation>
    </subcellularLocation>
</comment>
<organism evidence="10 11">
    <name type="scientific">Paramormyrops kingsleyae</name>
    <dbReference type="NCBI Taxonomy" id="1676925"/>
    <lineage>
        <taxon>Eukaryota</taxon>
        <taxon>Metazoa</taxon>
        <taxon>Chordata</taxon>
        <taxon>Craniata</taxon>
        <taxon>Vertebrata</taxon>
        <taxon>Euteleostomi</taxon>
        <taxon>Actinopterygii</taxon>
        <taxon>Neopterygii</taxon>
        <taxon>Teleostei</taxon>
        <taxon>Osteoglossocephala</taxon>
        <taxon>Osteoglossomorpha</taxon>
        <taxon>Osteoglossiformes</taxon>
        <taxon>Mormyridae</taxon>
        <taxon>Paramormyrops</taxon>
    </lineage>
</organism>
<dbReference type="GeneID" id="111845563"/>
<feature type="domain" description="LITAF" evidence="9">
    <location>
        <begin position="63"/>
        <end position="147"/>
    </location>
</feature>
<dbReference type="RefSeq" id="XP_023670837.1">
    <property type="nucleotide sequence ID" value="XM_023815069.2"/>
</dbReference>
<evidence type="ECO:0000259" key="9">
    <source>
        <dbReference type="PROSITE" id="PS51837"/>
    </source>
</evidence>
<dbReference type="InterPro" id="IPR037519">
    <property type="entry name" value="LITAF_fam"/>
</dbReference>
<dbReference type="SMART" id="SM00714">
    <property type="entry name" value="LITAF"/>
    <property type="match status" value="1"/>
</dbReference>
<dbReference type="PANTHER" id="PTHR23292">
    <property type="entry name" value="LIPOPOLYSACCHARIDE-INDUCED TUMOR NECROSIS FACTOR-ALPHA FACTOR"/>
    <property type="match status" value="1"/>
</dbReference>
<evidence type="ECO:0000256" key="4">
    <source>
        <dbReference type="ARBA" id="ARBA00005975"/>
    </source>
</evidence>
<keyword evidence="8" id="KW-0812">Transmembrane</keyword>
<evidence type="ECO:0000256" key="7">
    <source>
        <dbReference type="ARBA" id="ARBA00023136"/>
    </source>
</evidence>